<feature type="compositionally biased region" description="Basic and acidic residues" evidence="1">
    <location>
        <begin position="499"/>
        <end position="508"/>
    </location>
</feature>
<feature type="compositionally biased region" description="Basic and acidic residues" evidence="1">
    <location>
        <begin position="1360"/>
        <end position="1375"/>
    </location>
</feature>
<keyword evidence="4" id="KW-1185">Reference proteome</keyword>
<dbReference type="FunCoup" id="H3ASU3">
    <property type="interactions" value="7"/>
</dbReference>
<dbReference type="Ensembl" id="ENSLACT00000012808.1">
    <property type="protein sequence ID" value="ENSLACP00000012714.1"/>
    <property type="gene ID" value="ENSLACG00000011198.1"/>
</dbReference>
<feature type="region of interest" description="Disordered" evidence="1">
    <location>
        <begin position="158"/>
        <end position="179"/>
    </location>
</feature>
<evidence type="ECO:0000259" key="2">
    <source>
        <dbReference type="Pfam" id="PF15232"/>
    </source>
</evidence>
<reference evidence="3" key="3">
    <citation type="submission" date="2025-09" db="UniProtKB">
        <authorList>
            <consortium name="Ensembl"/>
        </authorList>
    </citation>
    <scope>IDENTIFICATION</scope>
</reference>
<evidence type="ECO:0000313" key="3">
    <source>
        <dbReference type="Ensembl" id="ENSLACP00000012714.1"/>
    </source>
</evidence>
<sequence length="1398" mass="154525">KMQGHYKHVDGLSDSSSIGSFMDETDREVSNLTDRAFRSLCAAEEAVFNDSESTITPPRPALNYSNNFQNKDTLKRAPSATNTTCNKVLEEQEKLALTFQQLKSLDPAPEEKCAQNNQMAGVSNGYSGSGHRSNKNASKVSSLIKAFDQGEEKLEGVSKHIRKQAAQERAPSCKAQPEKHLAQWDTSALLSNHRELPSLPAAYLQGYKDDHDSHSEVAAILHRSASDLHSSSKKPQKNKTDKLSKGKKLASNNNFLHSEHSAFKSWRDHSQQIVQKEDTTKLVPTIEIPNLYTDAPASKEVIAVVNGPLSTREKMTKQQVNDSPSNAVSVPSKLQPASTLEKSSNAQPKNELGNVCPPWRRSRSSMRTRQATPEGISETMKTKVEKKAPASQTVLSPTENKLLDSDTPRHETPSFSISKLLTPVIGAKHDLEPFENQVDMISPPIIDIPTINEPDGRGITEYRSRDSYKSRASSLLFNLKDVRKRVKSTYSPSPTFKSLEGKGKESSRQDTNIKTSMTTPEQHIVDSNVFSTKEKTSKSLDITSPVLSVPSLNTQVADVKNDHDACLTDNYLSLSSPQTVKGSLRCQSEENSPQENIKEKLSTSGAGSSVKAAVLGHHQLSESSVKKRPDYPLLKLYKKEELANEMMVEPCFRRKQEHEWLHDAQQNAKGIRDSLMKSLPKQDSNFSQNQSPLAPSTGSKARSLSSSRISYLSLDHNQCEREEESRRRSNPRHRTVINGRKVATEQNVTEKSREIGKEELQYYALSSCSSNLEKKEWGKSQFKESPRMSEGERLKEWSIKKMDLGSSEEGLNNKIPKSEMAQATPSPSMRLNMFKIKDNTFKSSPVIKTVKLPLLKNWSEGVLSDGQREAALKLEEDLKDEKSLIKEYEVLLDVRGDQSPSVESTRAPSTVNPSAETIVPQGKVESTEARETSVDIPDSAVAPTVAETVVSPTLTNVSWEDKLSSTSTAPTLDDKVFPVFTSPVSEETECFRPEGESFISALTSKDPRFRPNRKRMMEARYVVNSPNRNMMFQENRGSPVTHTVSEEVLKSIAWTTEPEYVASSAGKNTVSQETACSEAASIASDDITYPIRNIVEFDPIVSSDERNTVSKENAGSPMKTRVAEDIIDSIDKAMGKPPVVPPKTEKALRRAKKLANRRKKTDAKPQKEDCDIIAKKPVQAVSSMPSSPVHASLSPLPLVCSPVPSVHLDSALVPPVPSIVTINGTQSVTPISSFPLTQRKLLQDPESGQYFVVDIPIQVKTKTFYDPQTGKYIQVSIPSSDSNLSRATSLEVLNAPYVLYPGFLSLPLTTVRSSSQMSAPAAFTEEKGKFDPSESWSQDVVNSSCGSDTHPYIEPVCDSHSQHTDKSQCGEEKDISEPRSLDIISISELEDFAVESLY</sequence>
<feature type="region of interest" description="Disordered" evidence="1">
    <location>
        <begin position="224"/>
        <end position="253"/>
    </location>
</feature>
<feature type="region of interest" description="Disordered" evidence="1">
    <location>
        <begin position="1356"/>
        <end position="1375"/>
    </location>
</feature>
<reference evidence="3" key="2">
    <citation type="submission" date="2025-08" db="UniProtKB">
        <authorList>
            <consortium name="Ensembl"/>
        </authorList>
    </citation>
    <scope>IDENTIFICATION</scope>
</reference>
<feature type="compositionally biased region" description="Basic and acidic residues" evidence="1">
    <location>
        <begin position="401"/>
        <end position="412"/>
    </location>
</feature>
<evidence type="ECO:0000313" key="4">
    <source>
        <dbReference type="Proteomes" id="UP000008672"/>
    </source>
</evidence>
<dbReference type="InterPro" id="IPR027838">
    <property type="entry name" value="DUF4585"/>
</dbReference>
<dbReference type="Pfam" id="PF15232">
    <property type="entry name" value="DUF4585"/>
    <property type="match status" value="1"/>
</dbReference>
<dbReference type="GO" id="GO:0070886">
    <property type="term" value="P:positive regulation of calcineurin-NFAT signaling cascade"/>
    <property type="evidence" value="ECO:0007669"/>
    <property type="project" value="TreeGrafter"/>
</dbReference>
<dbReference type="OMA" id="HYSPPFN"/>
<dbReference type="EMBL" id="AFYH01149136">
    <property type="status" value="NOT_ANNOTATED_CDS"/>
    <property type="molecule type" value="Genomic_DNA"/>
</dbReference>
<dbReference type="GO" id="GO:0030018">
    <property type="term" value="C:Z disc"/>
    <property type="evidence" value="ECO:0007669"/>
    <property type="project" value="TreeGrafter"/>
</dbReference>
<feature type="compositionally biased region" description="Polar residues" evidence="1">
    <location>
        <begin position="681"/>
        <end position="694"/>
    </location>
</feature>
<dbReference type="Proteomes" id="UP000008672">
    <property type="component" value="Unassembled WGS sequence"/>
</dbReference>
<feature type="region of interest" description="Disordered" evidence="1">
    <location>
        <begin position="313"/>
        <end position="415"/>
    </location>
</feature>
<feature type="compositionally biased region" description="Polar residues" evidence="1">
    <location>
        <begin position="335"/>
        <end position="348"/>
    </location>
</feature>
<proteinExistence type="predicted"/>
<dbReference type="STRING" id="7897.ENSLACP00000012714"/>
<gene>
    <name evidence="3" type="primary">C10orf71</name>
</gene>
<accession>H3ASU3</accession>
<protein>
    <submittedName>
        <fullName evidence="3">Chromosome 10 open reading frame 71</fullName>
    </submittedName>
</protein>
<organism evidence="3 4">
    <name type="scientific">Latimeria chalumnae</name>
    <name type="common">Coelacanth</name>
    <dbReference type="NCBI Taxonomy" id="7897"/>
    <lineage>
        <taxon>Eukaryota</taxon>
        <taxon>Metazoa</taxon>
        <taxon>Chordata</taxon>
        <taxon>Craniata</taxon>
        <taxon>Vertebrata</taxon>
        <taxon>Euteleostomi</taxon>
        <taxon>Coelacanthiformes</taxon>
        <taxon>Coelacanthidae</taxon>
        <taxon>Latimeria</taxon>
    </lineage>
</organism>
<reference evidence="4" key="1">
    <citation type="submission" date="2011-08" db="EMBL/GenBank/DDBJ databases">
        <title>The draft genome of Latimeria chalumnae.</title>
        <authorList>
            <person name="Di Palma F."/>
            <person name="Alfoldi J."/>
            <person name="Johnson J."/>
            <person name="Berlin A."/>
            <person name="Gnerre S."/>
            <person name="Jaffe D."/>
            <person name="MacCallum I."/>
            <person name="Young S."/>
            <person name="Walker B.J."/>
            <person name="Lander E."/>
            <person name="Lindblad-Toh K."/>
        </authorList>
    </citation>
    <scope>NUCLEOTIDE SEQUENCE [LARGE SCALE GENOMIC DNA]</scope>
    <source>
        <strain evidence="4">Wild caught</strain>
    </source>
</reference>
<dbReference type="HOGENOM" id="CLU_255771_0_0_1"/>
<dbReference type="InParanoid" id="H3ASU3"/>
<dbReference type="InterPro" id="IPR052303">
    <property type="entry name" value="CEFIP"/>
</dbReference>
<feature type="compositionally biased region" description="Basic and acidic residues" evidence="1">
    <location>
        <begin position="717"/>
        <end position="727"/>
    </location>
</feature>
<dbReference type="Bgee" id="ENSLACG00000011198">
    <property type="expression patterns" value="Expressed in post-anal tail muscle and 6 other cell types or tissues"/>
</dbReference>
<name>H3ASU3_LATCH</name>
<feature type="compositionally biased region" description="Polar residues" evidence="1">
    <location>
        <begin position="390"/>
        <end position="399"/>
    </location>
</feature>
<feature type="compositionally biased region" description="Polar residues" evidence="1">
    <location>
        <begin position="317"/>
        <end position="329"/>
    </location>
</feature>
<feature type="region of interest" description="Disordered" evidence="1">
    <location>
        <begin position="680"/>
        <end position="736"/>
    </location>
</feature>
<feature type="region of interest" description="Disordered" evidence="1">
    <location>
        <begin position="489"/>
        <end position="511"/>
    </location>
</feature>
<evidence type="ECO:0000256" key="1">
    <source>
        <dbReference type="SAM" id="MobiDB-lite"/>
    </source>
</evidence>
<feature type="domain" description="DUF4585" evidence="2">
    <location>
        <begin position="1234"/>
        <end position="1305"/>
    </location>
</feature>
<dbReference type="PANTHER" id="PTHR33775:SF2">
    <property type="entry name" value="CARDIAC-ENRICHED FHL2-INTERACTING PROTEIN"/>
    <property type="match status" value="1"/>
</dbReference>
<dbReference type="PANTHER" id="PTHR33775">
    <property type="entry name" value="CARDIAC-ENRICHED FHL2-INTERACTING PROTEIN-RELATED"/>
    <property type="match status" value="1"/>
</dbReference>
<feature type="compositionally biased region" description="Low complexity" evidence="1">
    <location>
        <begin position="696"/>
        <end position="714"/>
    </location>
</feature>
<dbReference type="GeneTree" id="ENSGT00730000111333"/>
<dbReference type="eggNOG" id="ENOG502QVE3">
    <property type="taxonomic scope" value="Eukaryota"/>
</dbReference>